<reference evidence="4 5" key="1">
    <citation type="journal article" date="2019" name="Plant Biotechnol. J.">
        <title>The red bayberry genome and genetic basis of sex determination.</title>
        <authorList>
            <person name="Jia H.M."/>
            <person name="Jia H.J."/>
            <person name="Cai Q.L."/>
            <person name="Wang Y."/>
            <person name="Zhao H.B."/>
            <person name="Yang W.F."/>
            <person name="Wang G.Y."/>
            <person name="Li Y.H."/>
            <person name="Zhan D.L."/>
            <person name="Shen Y.T."/>
            <person name="Niu Q.F."/>
            <person name="Chang L."/>
            <person name="Qiu J."/>
            <person name="Zhao L."/>
            <person name="Xie H.B."/>
            <person name="Fu W.Y."/>
            <person name="Jin J."/>
            <person name="Li X.W."/>
            <person name="Jiao Y."/>
            <person name="Zhou C.C."/>
            <person name="Tu T."/>
            <person name="Chai C.Y."/>
            <person name="Gao J.L."/>
            <person name="Fan L.J."/>
            <person name="van de Weg E."/>
            <person name="Wang J.Y."/>
            <person name="Gao Z.S."/>
        </authorList>
    </citation>
    <scope>NUCLEOTIDE SEQUENCE [LARGE SCALE GENOMIC DNA]</scope>
    <source>
        <tissue evidence="4">Leaves</tissue>
    </source>
</reference>
<dbReference type="GO" id="GO:0016298">
    <property type="term" value="F:lipase activity"/>
    <property type="evidence" value="ECO:0007669"/>
    <property type="project" value="TreeGrafter"/>
</dbReference>
<dbReference type="AlphaFoldDB" id="A0A6A1VBA7"/>
<keyword evidence="2 3" id="KW-0732">Signal</keyword>
<evidence type="ECO:0000256" key="3">
    <source>
        <dbReference type="SAM" id="SignalP"/>
    </source>
</evidence>
<keyword evidence="5" id="KW-1185">Reference proteome</keyword>
<evidence type="ECO:0000256" key="2">
    <source>
        <dbReference type="ARBA" id="ARBA00022729"/>
    </source>
</evidence>
<evidence type="ECO:0000313" key="4">
    <source>
        <dbReference type="EMBL" id="KAB1209148.1"/>
    </source>
</evidence>
<dbReference type="Proteomes" id="UP000516437">
    <property type="component" value="Chromosome 6"/>
</dbReference>
<evidence type="ECO:0000313" key="5">
    <source>
        <dbReference type="Proteomes" id="UP000516437"/>
    </source>
</evidence>
<gene>
    <name evidence="4" type="ORF">CJ030_MR6G015574</name>
</gene>
<sequence length="331" mass="36962">MAGLRFHSRFLVLCAILLILTRCHGQLCLPEKHIALFVFGDSLYDVGNNNYINTNSDYRSNVWPYGETTFKYPTGRFSDGRIIPDFIAEYAKLPLISPYLNPAYRQYADGANFASAGAGALVGTNRGFVVDLQAQLSYFKNLIGMLRRKLGDTDARALLGRAVYLFSIGINDYLAPFATNSSGLLSYSREEYVDMVIGNLTIVIKEIHKNGGRKFGFQSLPPVGSLPSRRAVNHGAATEEAIARVILHNKVLPKVQGREDRMLWNCPYRGINSCGGRRSVKEYELCDDPKEYVFFDSAHPSQTAHEQLAKLTWSGTPIHTGTYNLKAMFQL</sequence>
<evidence type="ECO:0000256" key="1">
    <source>
        <dbReference type="ARBA" id="ARBA00008668"/>
    </source>
</evidence>
<comment type="caution">
    <text evidence="4">The sequence shown here is derived from an EMBL/GenBank/DDBJ whole genome shotgun (WGS) entry which is preliminary data.</text>
</comment>
<dbReference type="Pfam" id="PF00657">
    <property type="entry name" value="Lipase_GDSL"/>
    <property type="match status" value="1"/>
</dbReference>
<proteinExistence type="inferred from homology"/>
<dbReference type="InterPro" id="IPR036514">
    <property type="entry name" value="SGNH_hydro_sf"/>
</dbReference>
<accession>A0A6A1VBA7</accession>
<dbReference type="InterPro" id="IPR044552">
    <property type="entry name" value="GLIP1-5/GLL25"/>
</dbReference>
<name>A0A6A1VBA7_9ROSI</name>
<dbReference type="PANTHER" id="PTHR45966:SF34">
    <property type="entry name" value="GDSL-LIKE LIPASE_ACYLHYDROLASE"/>
    <property type="match status" value="1"/>
</dbReference>
<protein>
    <submittedName>
        <fullName evidence="4">GDSL esterase/lipase 2</fullName>
    </submittedName>
</protein>
<dbReference type="InterPro" id="IPR001087">
    <property type="entry name" value="GDSL"/>
</dbReference>
<feature type="signal peptide" evidence="3">
    <location>
        <begin position="1"/>
        <end position="25"/>
    </location>
</feature>
<dbReference type="EMBL" id="RXIC02000024">
    <property type="protein sequence ID" value="KAB1209148.1"/>
    <property type="molecule type" value="Genomic_DNA"/>
</dbReference>
<dbReference type="PANTHER" id="PTHR45966">
    <property type="entry name" value="GDSL-LIKE LIPASE/ACYLHYDROLASE"/>
    <property type="match status" value="1"/>
</dbReference>
<comment type="similarity">
    <text evidence="1">Belongs to the 'GDSL' lipolytic enzyme family.</text>
</comment>
<dbReference type="Gene3D" id="3.40.50.1110">
    <property type="entry name" value="SGNH hydrolase"/>
    <property type="match status" value="1"/>
</dbReference>
<dbReference type="OrthoDB" id="1600564at2759"/>
<dbReference type="SUPFAM" id="SSF52266">
    <property type="entry name" value="SGNH hydrolase"/>
    <property type="match status" value="1"/>
</dbReference>
<feature type="chain" id="PRO_5025617854" evidence="3">
    <location>
        <begin position="26"/>
        <end position="331"/>
    </location>
</feature>
<organism evidence="4 5">
    <name type="scientific">Morella rubra</name>
    <name type="common">Chinese bayberry</name>
    <dbReference type="NCBI Taxonomy" id="262757"/>
    <lineage>
        <taxon>Eukaryota</taxon>
        <taxon>Viridiplantae</taxon>
        <taxon>Streptophyta</taxon>
        <taxon>Embryophyta</taxon>
        <taxon>Tracheophyta</taxon>
        <taxon>Spermatophyta</taxon>
        <taxon>Magnoliopsida</taxon>
        <taxon>eudicotyledons</taxon>
        <taxon>Gunneridae</taxon>
        <taxon>Pentapetalae</taxon>
        <taxon>rosids</taxon>
        <taxon>fabids</taxon>
        <taxon>Fagales</taxon>
        <taxon>Myricaceae</taxon>
        <taxon>Morella</taxon>
    </lineage>
</organism>